<proteinExistence type="predicted"/>
<reference evidence="1" key="1">
    <citation type="submission" date="2010-10" db="EMBL/GenBank/DDBJ databases">
        <title>Complete sequence of chromosome of Geobacillus sp. Y4.1MC1.</title>
        <authorList>
            <consortium name="US DOE Joint Genome Institute"/>
            <person name="Lucas S."/>
            <person name="Copeland A."/>
            <person name="Lapidus A."/>
            <person name="Cheng J.-F."/>
            <person name="Bruce D."/>
            <person name="Goodwin L."/>
            <person name="Pitluck S."/>
            <person name="Chertkov O."/>
            <person name="Zhang X."/>
            <person name="Detter J.C."/>
            <person name="Han C."/>
            <person name="Tapia R."/>
            <person name="Land M."/>
            <person name="Hauser L."/>
            <person name="Jeffries C."/>
            <person name="Kyrpides N."/>
            <person name="Ivanova N."/>
            <person name="Ovchinnikova G."/>
            <person name="Brumm P."/>
            <person name="Mead D."/>
            <person name="Woyke T."/>
        </authorList>
    </citation>
    <scope>NUCLEOTIDE SEQUENCE [LARGE SCALE GENOMIC DNA]</scope>
    <source>
        <strain evidence="1">Y4.1MC1</strain>
    </source>
</reference>
<dbReference type="KEGG" id="gmc:GY4MC1_2598"/>
<evidence type="ECO:0000313" key="1">
    <source>
        <dbReference type="EMBL" id="ADP75294.1"/>
    </source>
</evidence>
<dbReference type="EMBL" id="CP002293">
    <property type="protein sequence ID" value="ADP75294.1"/>
    <property type="molecule type" value="Genomic_DNA"/>
</dbReference>
<accession>A0A7U3YH09</accession>
<gene>
    <name evidence="1" type="ORF">GY4MC1_2598</name>
</gene>
<organism evidence="1">
    <name type="scientific">Geobacillus sp. (strain Y4.1MC1)</name>
    <dbReference type="NCBI Taxonomy" id="581103"/>
    <lineage>
        <taxon>Bacteria</taxon>
        <taxon>Bacillati</taxon>
        <taxon>Bacillota</taxon>
        <taxon>Bacilli</taxon>
        <taxon>Bacillales</taxon>
        <taxon>Anoxybacillaceae</taxon>
        <taxon>Geobacillus</taxon>
    </lineage>
</organism>
<name>A0A7U3YH09_GEOS0</name>
<sequence length="246" mass="29369">MTVKSYSYSQMKNHLLNKFEKSDYISLYNQKKQERYSVLSFQDVNGRSSIDITFPGYKAEIKNNKVTKYDFRVNIVKENLNIDTPPSHVNIIVDLYNKVQKDNSLYNDLRIFLHNLSLDNDLDPFRNTKLLEYPYENTINMEVINLTENIHRRLGKTYNRNGNYWNYSFTDLAHCIKWIVLQEDINYPIRNGKLGRKMPFSRYFEAIFVAVNHSHTLEEVVTRALQHYTRPANWRELDYSFLNDIK</sequence>
<protein>
    <submittedName>
        <fullName evidence="1">Uncharacterized protein</fullName>
    </submittedName>
</protein>
<dbReference type="AlphaFoldDB" id="A0A7U3YH09"/>